<evidence type="ECO:0000313" key="4">
    <source>
        <dbReference type="Proteomes" id="UP000001038"/>
    </source>
</evidence>
<proteinExistence type="predicted"/>
<dbReference type="Bgee" id="ENSORLG00000024670">
    <property type="expression patterns" value="Expressed in muscle tissue and 3 other cell types or tissues"/>
</dbReference>
<dbReference type="Ensembl" id="ENSORLT00000037375.1">
    <property type="protein sequence ID" value="ENSORLP00000045146.1"/>
    <property type="gene ID" value="ENSORLG00000024670.1"/>
</dbReference>
<reference evidence="3" key="3">
    <citation type="submission" date="2025-09" db="UniProtKB">
        <authorList>
            <consortium name="Ensembl"/>
        </authorList>
    </citation>
    <scope>IDENTIFICATION</scope>
    <source>
        <strain evidence="3">Hd-rR</strain>
    </source>
</reference>
<dbReference type="AlphaFoldDB" id="A0A3B3IMG5"/>
<organism evidence="3 4">
    <name type="scientific">Oryzias latipes</name>
    <name type="common">Japanese rice fish</name>
    <name type="synonym">Japanese killifish</name>
    <dbReference type="NCBI Taxonomy" id="8090"/>
    <lineage>
        <taxon>Eukaryota</taxon>
        <taxon>Metazoa</taxon>
        <taxon>Chordata</taxon>
        <taxon>Craniata</taxon>
        <taxon>Vertebrata</taxon>
        <taxon>Euteleostomi</taxon>
        <taxon>Actinopterygii</taxon>
        <taxon>Neopterygii</taxon>
        <taxon>Teleostei</taxon>
        <taxon>Neoteleostei</taxon>
        <taxon>Acanthomorphata</taxon>
        <taxon>Ovalentaria</taxon>
        <taxon>Atherinomorphae</taxon>
        <taxon>Beloniformes</taxon>
        <taxon>Adrianichthyidae</taxon>
        <taxon>Oryziinae</taxon>
        <taxon>Oryzias</taxon>
    </lineage>
</organism>
<dbReference type="PANTHER" id="PTHR11422">
    <property type="entry name" value="T-CELL SURFACE GLYCOPROTEIN CD4"/>
    <property type="match status" value="1"/>
</dbReference>
<dbReference type="InParanoid" id="A0A3B3IMG5"/>
<protein>
    <recommendedName>
        <fullName evidence="2">Ig-like domain-containing protein</fullName>
    </recommendedName>
</protein>
<name>A0A3B3IMG5_ORYLA</name>
<accession>A0A3B3IMG5</accession>
<dbReference type="SMART" id="SM00409">
    <property type="entry name" value="IG"/>
    <property type="match status" value="1"/>
</dbReference>
<sequence length="249" mass="29161">MILFVILIFSPVGFSFEILYERVGDDAVLPCNIDRSSEQFYDVKWLIDRPDSEEISCKESVVQSSAGASRLSVSRNCSLLIRNITDEDAEKYICRLGNKKWIDYIDVYVYLNVLSSEYSAMNTLTFGDFFYLNQNLKILQRMKNYSLIYIQSQNQFSSQMRGDICLYFTEAELLGFSNRIIGFVEDDKVKTYAVYVLDFSCKTVFILFIHKDKVVKVKVWVTWPILISQNIVNSLYFMLRLFLIFFEKE</sequence>
<dbReference type="InterPro" id="IPR007110">
    <property type="entry name" value="Ig-like_dom"/>
</dbReference>
<evidence type="ECO:0000313" key="3">
    <source>
        <dbReference type="Ensembl" id="ENSORLP00000045146.1"/>
    </source>
</evidence>
<reference evidence="3" key="2">
    <citation type="submission" date="2025-08" db="UniProtKB">
        <authorList>
            <consortium name="Ensembl"/>
        </authorList>
    </citation>
    <scope>IDENTIFICATION</scope>
    <source>
        <strain evidence="3">Hd-rR</strain>
    </source>
</reference>
<dbReference type="GeneTree" id="ENSGT01050000245580"/>
<dbReference type="InterPro" id="IPR003599">
    <property type="entry name" value="Ig_sub"/>
</dbReference>
<dbReference type="SUPFAM" id="SSF48726">
    <property type="entry name" value="Immunoglobulin"/>
    <property type="match status" value="1"/>
</dbReference>
<feature type="domain" description="Ig-like" evidence="2">
    <location>
        <begin position="24"/>
        <end position="98"/>
    </location>
</feature>
<keyword evidence="1" id="KW-0732">Signal</keyword>
<dbReference type="InterPro" id="IPR036179">
    <property type="entry name" value="Ig-like_dom_sf"/>
</dbReference>
<dbReference type="PANTHER" id="PTHR11422:SF5">
    <property type="entry name" value="DIVERSE IMMUNOGLOBULIN DOMAIN-CONTAINING PROTEIN 1.1 ISOFORM X1-RELATED"/>
    <property type="match status" value="1"/>
</dbReference>
<reference evidence="3 4" key="1">
    <citation type="journal article" date="2007" name="Nature">
        <title>The medaka draft genome and insights into vertebrate genome evolution.</title>
        <authorList>
            <person name="Kasahara M."/>
            <person name="Naruse K."/>
            <person name="Sasaki S."/>
            <person name="Nakatani Y."/>
            <person name="Qu W."/>
            <person name="Ahsan B."/>
            <person name="Yamada T."/>
            <person name="Nagayasu Y."/>
            <person name="Doi K."/>
            <person name="Kasai Y."/>
            <person name="Jindo T."/>
            <person name="Kobayashi D."/>
            <person name="Shimada A."/>
            <person name="Toyoda A."/>
            <person name="Kuroki Y."/>
            <person name="Fujiyama A."/>
            <person name="Sasaki T."/>
            <person name="Shimizu A."/>
            <person name="Asakawa S."/>
            <person name="Shimizu N."/>
            <person name="Hashimoto S."/>
            <person name="Yang J."/>
            <person name="Lee Y."/>
            <person name="Matsushima K."/>
            <person name="Sugano S."/>
            <person name="Sakaizumi M."/>
            <person name="Narita T."/>
            <person name="Ohishi K."/>
            <person name="Haga S."/>
            <person name="Ohta F."/>
            <person name="Nomoto H."/>
            <person name="Nogata K."/>
            <person name="Morishita T."/>
            <person name="Endo T."/>
            <person name="Shin-I T."/>
            <person name="Takeda H."/>
            <person name="Morishita S."/>
            <person name="Kohara Y."/>
        </authorList>
    </citation>
    <scope>NUCLEOTIDE SEQUENCE [LARGE SCALE GENOMIC DNA]</scope>
    <source>
        <strain evidence="3 4">Hd-rR</strain>
    </source>
</reference>
<evidence type="ECO:0000259" key="2">
    <source>
        <dbReference type="PROSITE" id="PS50835"/>
    </source>
</evidence>
<dbReference type="PROSITE" id="PS50835">
    <property type="entry name" value="IG_LIKE"/>
    <property type="match status" value="1"/>
</dbReference>
<feature type="signal peptide" evidence="1">
    <location>
        <begin position="1"/>
        <end position="15"/>
    </location>
</feature>
<feature type="chain" id="PRO_5017372571" description="Ig-like domain-containing protein" evidence="1">
    <location>
        <begin position="16"/>
        <end position="249"/>
    </location>
</feature>
<dbReference type="Proteomes" id="UP000001038">
    <property type="component" value="Chromosome 2"/>
</dbReference>
<dbReference type="Gene3D" id="2.60.40.10">
    <property type="entry name" value="Immunoglobulins"/>
    <property type="match status" value="1"/>
</dbReference>
<keyword evidence="4" id="KW-1185">Reference proteome</keyword>
<evidence type="ECO:0000256" key="1">
    <source>
        <dbReference type="SAM" id="SignalP"/>
    </source>
</evidence>
<dbReference type="InterPro" id="IPR013783">
    <property type="entry name" value="Ig-like_fold"/>
</dbReference>